<dbReference type="SUPFAM" id="SSF103506">
    <property type="entry name" value="Mitochondrial carrier"/>
    <property type="match status" value="1"/>
</dbReference>
<keyword evidence="6" id="KW-0677">Repeat</keyword>
<feature type="domain" description="EGF-like" evidence="14">
    <location>
        <begin position="378"/>
        <end position="410"/>
    </location>
</feature>
<evidence type="ECO:0000259" key="14">
    <source>
        <dbReference type="PROSITE" id="PS50026"/>
    </source>
</evidence>
<dbReference type="InterPro" id="IPR018108">
    <property type="entry name" value="MCP_transmembrane"/>
</dbReference>
<evidence type="ECO:0000256" key="12">
    <source>
        <dbReference type="PROSITE-ProRule" id="PRU00076"/>
    </source>
</evidence>
<dbReference type="InterPro" id="IPR001881">
    <property type="entry name" value="EGF-like_Ca-bd_dom"/>
</dbReference>
<dbReference type="EMBL" id="MDYQ01000325">
    <property type="protein sequence ID" value="PRP76457.1"/>
    <property type="molecule type" value="Genomic_DNA"/>
</dbReference>
<dbReference type="SMART" id="SM00179">
    <property type="entry name" value="EGF_CA"/>
    <property type="match status" value="2"/>
</dbReference>
<dbReference type="Pfam" id="PF07645">
    <property type="entry name" value="EGF_CA"/>
    <property type="match status" value="2"/>
</dbReference>
<evidence type="ECO:0000256" key="13">
    <source>
        <dbReference type="PROSITE-ProRule" id="PRU00282"/>
    </source>
</evidence>
<dbReference type="Gene3D" id="1.50.40.10">
    <property type="entry name" value="Mitochondrial carrier domain"/>
    <property type="match status" value="1"/>
</dbReference>
<dbReference type="GO" id="GO:0005509">
    <property type="term" value="F:calcium ion binding"/>
    <property type="evidence" value="ECO:0007669"/>
    <property type="project" value="InterPro"/>
</dbReference>
<keyword evidence="11 12" id="KW-1015">Disulfide bond</keyword>
<dbReference type="PANTHER" id="PTHR46356:SF1">
    <property type="entry name" value="MITOCHONDRIAL 2-OXODICARBOXYLATE CARRIER"/>
    <property type="match status" value="1"/>
</dbReference>
<keyword evidence="10 13" id="KW-0472">Membrane</keyword>
<dbReference type="InterPro" id="IPR049883">
    <property type="entry name" value="NOTCH1_EGF-like"/>
</dbReference>
<dbReference type="AlphaFoldDB" id="A0A2P6MXL8"/>
<feature type="repeat" description="Solcar" evidence="13">
    <location>
        <begin position="223"/>
        <end position="312"/>
    </location>
</feature>
<dbReference type="PROSITE" id="PS50920">
    <property type="entry name" value="SOLCAR"/>
    <property type="match status" value="3"/>
</dbReference>
<dbReference type="InterPro" id="IPR023395">
    <property type="entry name" value="MCP_dom_sf"/>
</dbReference>
<comment type="caution">
    <text evidence="15">The sequence shown here is derived from an EMBL/GenBank/DDBJ whole genome shotgun (WGS) entry which is preliminary data.</text>
</comment>
<keyword evidence="7" id="KW-0999">Mitochondrion inner membrane</keyword>
<feature type="disulfide bond" evidence="12">
    <location>
        <begin position="400"/>
        <end position="409"/>
    </location>
</feature>
<reference evidence="15 16" key="1">
    <citation type="journal article" date="2018" name="Genome Biol. Evol.">
        <title>Multiple Roots of Fruiting Body Formation in Amoebozoa.</title>
        <authorList>
            <person name="Hillmann F."/>
            <person name="Forbes G."/>
            <person name="Novohradska S."/>
            <person name="Ferling I."/>
            <person name="Riege K."/>
            <person name="Groth M."/>
            <person name="Westermann M."/>
            <person name="Marz M."/>
            <person name="Spaller T."/>
            <person name="Winckler T."/>
            <person name="Schaap P."/>
            <person name="Glockner G."/>
        </authorList>
    </citation>
    <scope>NUCLEOTIDE SEQUENCE [LARGE SCALE GENOMIC DNA]</scope>
    <source>
        <strain evidence="15 16">Jena</strain>
    </source>
</reference>
<keyword evidence="16" id="KW-1185">Reference proteome</keyword>
<evidence type="ECO:0000256" key="9">
    <source>
        <dbReference type="ARBA" id="ARBA00023128"/>
    </source>
</evidence>
<dbReference type="OrthoDB" id="434783at2759"/>
<dbReference type="GO" id="GO:0005743">
    <property type="term" value="C:mitochondrial inner membrane"/>
    <property type="evidence" value="ECO:0007669"/>
    <property type="project" value="UniProtKB-SubCell"/>
</dbReference>
<protein>
    <submittedName>
        <fullName evidence="15">Mitochondrial substrate carrier family protein</fullName>
    </submittedName>
</protein>
<keyword evidence="5 13" id="KW-0812">Transmembrane</keyword>
<dbReference type="InParanoid" id="A0A2P6MXL8"/>
<dbReference type="PROSITE" id="PS50026">
    <property type="entry name" value="EGF_3"/>
    <property type="match status" value="2"/>
</dbReference>
<feature type="repeat" description="Solcar" evidence="13">
    <location>
        <begin position="128"/>
        <end position="214"/>
    </location>
</feature>
<keyword evidence="4 12" id="KW-0245">EGF-like domain</keyword>
<evidence type="ECO:0000256" key="5">
    <source>
        <dbReference type="ARBA" id="ARBA00022692"/>
    </source>
</evidence>
<dbReference type="PROSITE" id="PS01186">
    <property type="entry name" value="EGF_2"/>
    <property type="match status" value="1"/>
</dbReference>
<dbReference type="PROSITE" id="PS00022">
    <property type="entry name" value="EGF_1"/>
    <property type="match status" value="1"/>
</dbReference>
<dbReference type="SMART" id="SM00181">
    <property type="entry name" value="EGF"/>
    <property type="match status" value="8"/>
</dbReference>
<dbReference type="PROSITE" id="PS01187">
    <property type="entry name" value="EGF_CA"/>
    <property type="match status" value="1"/>
</dbReference>
<evidence type="ECO:0000256" key="3">
    <source>
        <dbReference type="ARBA" id="ARBA00022448"/>
    </source>
</evidence>
<sequence length="717" mass="75769">MEYCVSILQVHTMSTATEVTATSVAPPPKKPAPYKPPFLHTLIAGGIAGTTEILIMYPTDVVKTRAQLSTGKSQGMLSTMASMLKNEGFFGMYRGIIPPILAETPKRAIKFAANEFYRPMFADKNGTVSQLGAIGAGVSAGCTEAFVVVPFELVKIRLQDKNSKGLYSGTWDCVTKILKNEGPMAFSQGLEATLWRHALWNGGYFGVIQYVRSLLPKAETKSGELVNNFTAGALAGTFGTILNTPADVVKSRVQNSKKSDGVPKYRWTIPSLALIAKEEGPKALYKGFVPKVVRLGPGGGILLVVYTYVIDSLRGYAQDQLSTIYPPEGPWRIFFTQRAPATSTKDITLLLIYNMVNTNTHTITLAFLLLSLSCITYAQYTCSPPCVNGGNCLLGNACNCTAGWTGPTCALPVCATDSNGLICGGNGQCTAPSTCKCNDGYRGSDCDEFYCPKGCVNGTCASANNCECQEGYTGIDCSTPVCDPGCQNFGTCIAPNKCNCDTTPGWIGAHCEIPVCNSTTGLCQHSTPCVGAGVCNCTGTGWVGTTCNLDRNECLMKNFTACDSRTKCSNTQGSWLCSACPSGYVGDGKTGCYPSCKYGCMNGGFCSGPNTCNCTGSGYTGDQCFEDLDECTTGGFCDPLVSCINTVGSYMCTGACPSNYTGSPYMSEGGCQPVCLGGCASGLKCVSPGKCASSSMGTRTVVMLAPLLFSLFLLLWI</sequence>
<dbReference type="Proteomes" id="UP000241769">
    <property type="component" value="Unassembled WGS sequence"/>
</dbReference>
<name>A0A2P6MXL8_9EUKA</name>
<accession>A0A2P6MXL8</accession>
<evidence type="ECO:0000256" key="11">
    <source>
        <dbReference type="ARBA" id="ARBA00023157"/>
    </source>
</evidence>
<feature type="repeat" description="Solcar" evidence="13">
    <location>
        <begin position="36"/>
        <end position="120"/>
    </location>
</feature>
<dbReference type="Gene3D" id="2.10.25.10">
    <property type="entry name" value="Laminin"/>
    <property type="match status" value="6"/>
</dbReference>
<evidence type="ECO:0000256" key="8">
    <source>
        <dbReference type="ARBA" id="ARBA00022989"/>
    </source>
</evidence>
<dbReference type="InterPro" id="IPR051752">
    <property type="entry name" value="Mito_2-oxodicarb_carrier"/>
</dbReference>
<comment type="subcellular location">
    <subcellularLocation>
        <location evidence="1">Mitochondrion inner membrane</location>
        <topology evidence="1">Multi-pass membrane protein</topology>
    </subcellularLocation>
</comment>
<evidence type="ECO:0000256" key="6">
    <source>
        <dbReference type="ARBA" id="ARBA00022737"/>
    </source>
</evidence>
<dbReference type="InterPro" id="IPR000742">
    <property type="entry name" value="EGF"/>
</dbReference>
<evidence type="ECO:0000313" key="15">
    <source>
        <dbReference type="EMBL" id="PRP76457.1"/>
    </source>
</evidence>
<feature type="domain" description="EGF-like" evidence="14">
    <location>
        <begin position="478"/>
        <end position="512"/>
    </location>
</feature>
<dbReference type="InterPro" id="IPR018097">
    <property type="entry name" value="EGF_Ca-bd_CS"/>
</dbReference>
<dbReference type="CDD" id="cd00054">
    <property type="entry name" value="EGF_CA"/>
    <property type="match status" value="1"/>
</dbReference>
<keyword evidence="9" id="KW-0496">Mitochondrion</keyword>
<evidence type="ECO:0000256" key="2">
    <source>
        <dbReference type="ARBA" id="ARBA00006375"/>
    </source>
</evidence>
<feature type="disulfide bond" evidence="12">
    <location>
        <begin position="482"/>
        <end position="492"/>
    </location>
</feature>
<proteinExistence type="inferred from homology"/>
<evidence type="ECO:0000313" key="16">
    <source>
        <dbReference type="Proteomes" id="UP000241769"/>
    </source>
</evidence>
<comment type="similarity">
    <text evidence="2">Belongs to the mitochondrial carrier (TC 2.A.29) family.</text>
</comment>
<evidence type="ECO:0000256" key="4">
    <source>
        <dbReference type="ARBA" id="ARBA00022536"/>
    </source>
</evidence>
<dbReference type="Pfam" id="PF00153">
    <property type="entry name" value="Mito_carr"/>
    <property type="match status" value="3"/>
</dbReference>
<organism evidence="15 16">
    <name type="scientific">Planoprotostelium fungivorum</name>
    <dbReference type="NCBI Taxonomy" id="1890364"/>
    <lineage>
        <taxon>Eukaryota</taxon>
        <taxon>Amoebozoa</taxon>
        <taxon>Evosea</taxon>
        <taxon>Variosea</taxon>
        <taxon>Cavosteliida</taxon>
        <taxon>Cavosteliaceae</taxon>
        <taxon>Planoprotostelium</taxon>
    </lineage>
</organism>
<dbReference type="PANTHER" id="PTHR46356">
    <property type="entry name" value="MITOCHONDRIAL 2-OXODICARBOXYLATE CARRIER"/>
    <property type="match status" value="1"/>
</dbReference>
<evidence type="ECO:0000256" key="7">
    <source>
        <dbReference type="ARBA" id="ARBA00022792"/>
    </source>
</evidence>
<feature type="disulfide bond" evidence="12">
    <location>
        <begin position="382"/>
        <end position="392"/>
    </location>
</feature>
<comment type="caution">
    <text evidence="12">Lacks conserved residue(s) required for the propagation of feature annotation.</text>
</comment>
<keyword evidence="8" id="KW-1133">Transmembrane helix</keyword>
<gene>
    <name evidence="15" type="ORF">PROFUN_15190</name>
</gene>
<evidence type="ECO:0000256" key="1">
    <source>
        <dbReference type="ARBA" id="ARBA00004448"/>
    </source>
</evidence>
<keyword evidence="3" id="KW-0813">Transport</keyword>
<evidence type="ECO:0000256" key="10">
    <source>
        <dbReference type="ARBA" id="ARBA00023136"/>
    </source>
</evidence>